<evidence type="ECO:0000313" key="3">
    <source>
        <dbReference type="Proteomes" id="UP000887229"/>
    </source>
</evidence>
<dbReference type="PANTHER" id="PTHR39609:SF1">
    <property type="entry name" value="RFEG"/>
    <property type="match status" value="1"/>
</dbReference>
<sequence length="311" mass="33555">MSRQPRSHGAAPTAASRQNEYFVPRDGIDREVISADVCRYLGNDALVRPGHYEDPQTGQVVQGYYITAYRNLTTAMIEDLKADSARWDNERRAQTSRNTAGGIFTSRSASGVPARSTSNSPIVQYRMSETHHSRQYHGPTEGPVQQDPYARESALNGPRYPGTGTPGYTGAAGGYQQQPGYAPPSGGGYGGYQQPPSQSPQPDPRYGNSYQPAPSSGMDRGFSNAQDNQSPYIHTGSNMTSRGYPPNDGYSGQRLPSSSGAPQQPIYASAPPSQTGYTTTSPYQQYPQHASGNQPYQSMHPAEAAAYGRGK</sequence>
<evidence type="ECO:0000313" key="2">
    <source>
        <dbReference type="EMBL" id="KAG9254134.1"/>
    </source>
</evidence>
<dbReference type="PANTHER" id="PTHR39609">
    <property type="entry name" value="RFEG-RELATED"/>
    <property type="match status" value="1"/>
</dbReference>
<accession>A0A9P7ZL56</accession>
<dbReference type="EMBL" id="MU251255">
    <property type="protein sequence ID" value="KAG9254134.1"/>
    <property type="molecule type" value="Genomic_DNA"/>
</dbReference>
<dbReference type="AlphaFoldDB" id="A0A9P7ZL56"/>
<dbReference type="RefSeq" id="XP_046118058.1">
    <property type="nucleotide sequence ID" value="XM_046257463.1"/>
</dbReference>
<feature type="compositionally biased region" description="Polar residues" evidence="1">
    <location>
        <begin position="223"/>
        <end position="241"/>
    </location>
</feature>
<comment type="caution">
    <text evidence="2">The sequence shown here is derived from an EMBL/GenBank/DDBJ whole genome shotgun (WGS) entry which is preliminary data.</text>
</comment>
<evidence type="ECO:0000256" key="1">
    <source>
        <dbReference type="SAM" id="MobiDB-lite"/>
    </source>
</evidence>
<feature type="compositionally biased region" description="Low complexity" evidence="1">
    <location>
        <begin position="174"/>
        <end position="184"/>
    </location>
</feature>
<dbReference type="GeneID" id="70288366"/>
<feature type="region of interest" description="Disordered" evidence="1">
    <location>
        <begin position="129"/>
        <end position="311"/>
    </location>
</feature>
<feature type="compositionally biased region" description="Polar residues" evidence="1">
    <location>
        <begin position="271"/>
        <end position="297"/>
    </location>
</feature>
<protein>
    <submittedName>
        <fullName evidence="2">Transcription factor</fullName>
    </submittedName>
</protein>
<dbReference type="Proteomes" id="UP000887229">
    <property type="component" value="Unassembled WGS sequence"/>
</dbReference>
<feature type="compositionally biased region" description="Gly residues" evidence="1">
    <location>
        <begin position="164"/>
        <end position="173"/>
    </location>
</feature>
<proteinExistence type="predicted"/>
<keyword evidence="3" id="KW-1185">Reference proteome</keyword>
<reference evidence="2" key="1">
    <citation type="journal article" date="2021" name="IMA Fungus">
        <title>Genomic characterization of three marine fungi, including Emericellopsis atlantica sp. nov. with signatures of a generalist lifestyle and marine biomass degradation.</title>
        <authorList>
            <person name="Hagestad O.C."/>
            <person name="Hou L."/>
            <person name="Andersen J.H."/>
            <person name="Hansen E.H."/>
            <person name="Altermark B."/>
            <person name="Li C."/>
            <person name="Kuhnert E."/>
            <person name="Cox R.J."/>
            <person name="Crous P.W."/>
            <person name="Spatafora J.W."/>
            <person name="Lail K."/>
            <person name="Amirebrahimi M."/>
            <person name="Lipzen A."/>
            <person name="Pangilinan J."/>
            <person name="Andreopoulos W."/>
            <person name="Hayes R.D."/>
            <person name="Ng V."/>
            <person name="Grigoriev I.V."/>
            <person name="Jackson S.A."/>
            <person name="Sutton T.D.S."/>
            <person name="Dobson A.D.W."/>
            <person name="Rama T."/>
        </authorList>
    </citation>
    <scope>NUCLEOTIDE SEQUENCE</scope>
    <source>
        <strain evidence="2">TS7</strain>
    </source>
</reference>
<name>A0A9P7ZL56_9HYPO</name>
<organism evidence="2 3">
    <name type="scientific">Emericellopsis atlantica</name>
    <dbReference type="NCBI Taxonomy" id="2614577"/>
    <lineage>
        <taxon>Eukaryota</taxon>
        <taxon>Fungi</taxon>
        <taxon>Dikarya</taxon>
        <taxon>Ascomycota</taxon>
        <taxon>Pezizomycotina</taxon>
        <taxon>Sordariomycetes</taxon>
        <taxon>Hypocreomycetidae</taxon>
        <taxon>Hypocreales</taxon>
        <taxon>Bionectriaceae</taxon>
        <taxon>Emericellopsis</taxon>
    </lineage>
</organism>
<dbReference type="OrthoDB" id="4146887at2759"/>
<gene>
    <name evidence="2" type="ORF">F5Z01DRAFT_118392</name>
</gene>